<name>A0AAD4FHB1_9PLEO</name>
<sequence length="393" mass="44521">MPLLSHVHFQFHISGYVKHKFSIESHQLLDSRWTDLDFEVDALCIVQDDPEDKAREIRSMAQIYSKAYVTILASSAADAVDGFLQRPSLNEPDESSSGQIPFRISPNQFGSAIARVTTQHTPYKRQKDPLRQRAWALQEQMMANRLLSYTHRTLEWRCAARMKSLNQSLNVDSDPPMAKLVSQLGENQEEALQEWKRLLEDYTFRAMSIKSDKLPAIAALAERFAPILGPYYAGVFEYNVISQLEWMAGENEVPSSSDVYRAPSWSWASSDHRIISYGEREIREDCCTLLAVEAVSKSAQGLFGEVIHASMRICGKLLVGSFSTDLSRVNTLALYTEVGAIKSPLERFYQLYFKPLDSYASRIQLSDVPIDGSLDDMDPSSTPLIVRKFSTWL</sequence>
<protein>
    <recommendedName>
        <fullName evidence="1">Heterokaryon incompatibility domain-containing protein</fullName>
    </recommendedName>
</protein>
<dbReference type="Pfam" id="PF06985">
    <property type="entry name" value="HET"/>
    <property type="match status" value="1"/>
</dbReference>
<keyword evidence="3" id="KW-1185">Reference proteome</keyword>
<reference evidence="2" key="1">
    <citation type="submission" date="2021-07" db="EMBL/GenBank/DDBJ databases">
        <title>Genome Resource of American Ginseng Black Spot Pathogen Alternaria panax.</title>
        <authorList>
            <person name="Qiu C."/>
            <person name="Wang W."/>
            <person name="Liu Z."/>
        </authorList>
    </citation>
    <scope>NUCLEOTIDE SEQUENCE</scope>
    <source>
        <strain evidence="2">BNCC115425</strain>
    </source>
</reference>
<accession>A0AAD4FHB1</accession>
<dbReference type="InterPro" id="IPR010730">
    <property type="entry name" value="HET"/>
</dbReference>
<gene>
    <name evidence="2" type="ORF">G6011_05450</name>
</gene>
<proteinExistence type="predicted"/>
<dbReference type="AlphaFoldDB" id="A0AAD4FHB1"/>
<feature type="domain" description="Heterokaryon incompatibility" evidence="1">
    <location>
        <begin position="40"/>
        <end position="139"/>
    </location>
</feature>
<organism evidence="2 3">
    <name type="scientific">Alternaria panax</name>
    <dbReference type="NCBI Taxonomy" id="48097"/>
    <lineage>
        <taxon>Eukaryota</taxon>
        <taxon>Fungi</taxon>
        <taxon>Dikarya</taxon>
        <taxon>Ascomycota</taxon>
        <taxon>Pezizomycotina</taxon>
        <taxon>Dothideomycetes</taxon>
        <taxon>Pleosporomycetidae</taxon>
        <taxon>Pleosporales</taxon>
        <taxon>Pleosporineae</taxon>
        <taxon>Pleosporaceae</taxon>
        <taxon>Alternaria</taxon>
        <taxon>Alternaria sect. Panax</taxon>
    </lineage>
</organism>
<dbReference type="PANTHER" id="PTHR33112:SF16">
    <property type="entry name" value="HETEROKARYON INCOMPATIBILITY DOMAIN-CONTAINING PROTEIN"/>
    <property type="match status" value="1"/>
</dbReference>
<dbReference type="Proteomes" id="UP001199106">
    <property type="component" value="Unassembled WGS sequence"/>
</dbReference>
<comment type="caution">
    <text evidence="2">The sequence shown here is derived from an EMBL/GenBank/DDBJ whole genome shotgun (WGS) entry which is preliminary data.</text>
</comment>
<evidence type="ECO:0000259" key="1">
    <source>
        <dbReference type="Pfam" id="PF06985"/>
    </source>
</evidence>
<dbReference type="EMBL" id="JAANER010000007">
    <property type="protein sequence ID" value="KAG9187579.1"/>
    <property type="molecule type" value="Genomic_DNA"/>
</dbReference>
<dbReference type="PANTHER" id="PTHR33112">
    <property type="entry name" value="DOMAIN PROTEIN, PUTATIVE-RELATED"/>
    <property type="match status" value="1"/>
</dbReference>
<evidence type="ECO:0000313" key="2">
    <source>
        <dbReference type="EMBL" id="KAG9187579.1"/>
    </source>
</evidence>
<evidence type="ECO:0000313" key="3">
    <source>
        <dbReference type="Proteomes" id="UP001199106"/>
    </source>
</evidence>